<dbReference type="RefSeq" id="WP_094822228.1">
    <property type="nucleotide sequence ID" value="NZ_NEVO01000009.1"/>
</dbReference>
<keyword evidence="4" id="KW-1185">Reference proteome</keyword>
<evidence type="ECO:0000313" key="4">
    <source>
        <dbReference type="Proteomes" id="UP000216885"/>
    </source>
</evidence>
<dbReference type="EMBL" id="NEVQ01000017">
    <property type="protein sequence ID" value="OZI54327.1"/>
    <property type="molecule type" value="Genomic_DNA"/>
</dbReference>
<dbReference type="GO" id="GO:0030975">
    <property type="term" value="F:thiamine binding"/>
    <property type="evidence" value="ECO:0007669"/>
    <property type="project" value="TreeGrafter"/>
</dbReference>
<evidence type="ECO:0000313" key="3">
    <source>
        <dbReference type="EMBL" id="OZI54327.1"/>
    </source>
</evidence>
<reference evidence="3 4" key="1">
    <citation type="submission" date="2017-05" db="EMBL/GenBank/DDBJ databases">
        <title>Complete and WGS of Bordetella genogroups.</title>
        <authorList>
            <person name="Spilker T."/>
            <person name="LiPuma J."/>
        </authorList>
    </citation>
    <scope>NUCLEOTIDE SEQUENCE [LARGE SCALE GENOMIC DNA]</scope>
    <source>
        <strain evidence="3 4">AU9919</strain>
    </source>
</reference>
<dbReference type="Pfam" id="PF13416">
    <property type="entry name" value="SBP_bac_8"/>
    <property type="match status" value="1"/>
</dbReference>
<dbReference type="OrthoDB" id="305758at2"/>
<dbReference type="PROSITE" id="PS51318">
    <property type="entry name" value="TAT"/>
    <property type="match status" value="1"/>
</dbReference>
<dbReference type="Proteomes" id="UP000216885">
    <property type="component" value="Unassembled WGS sequence"/>
</dbReference>
<gene>
    <name evidence="3" type="ORF">CAL20_17740</name>
</gene>
<dbReference type="SUPFAM" id="SSF53850">
    <property type="entry name" value="Periplasmic binding protein-like II"/>
    <property type="match status" value="1"/>
</dbReference>
<dbReference type="GO" id="GO:0030976">
    <property type="term" value="F:thiamine pyrophosphate binding"/>
    <property type="evidence" value="ECO:0007669"/>
    <property type="project" value="TreeGrafter"/>
</dbReference>
<sequence>MKHDPVRRQLLAGAASLSALAILPRIAHAKGSVVGAVYPGSWEEAYRSIVAPALQKTHGVTLEMQPLYAVDQIAKARAARGNPLFDTFLLDPGPRVTAIEAGLFEKFDPSRLSNASKLQPGMADEYGVTVAAQFVGIAYNPKKFDKPPADWADLFADPYVSRLGLTGFQTTFGTVSILEMSKAFGAKGIDVEPFFAELKKVLPKIAVIGAPASMPSLFQQGQCDIMYANTQTVGTLKARGVDIEFVRPASGVITFFTTMHIAKGAEQVDNAYQYIDTVLSAPVQTELMKGPYFMAPVASDVTLDDTLPLKNLSEMSNMVQHDWAQINPQRAAWIERFNREVAR</sequence>
<dbReference type="InterPro" id="IPR006059">
    <property type="entry name" value="SBP"/>
</dbReference>
<keyword evidence="1 2" id="KW-0732">Signal</keyword>
<feature type="signal peptide" evidence="2">
    <location>
        <begin position="1"/>
        <end position="29"/>
    </location>
</feature>
<comment type="caution">
    <text evidence="3">The sequence shown here is derived from an EMBL/GenBank/DDBJ whole genome shotgun (WGS) entry which is preliminary data.</text>
</comment>
<feature type="chain" id="PRO_5013306164" evidence="2">
    <location>
        <begin position="30"/>
        <end position="343"/>
    </location>
</feature>
<organism evidence="3 4">
    <name type="scientific">Bordetella genomosp. 4</name>
    <dbReference type="NCBI Taxonomy" id="463044"/>
    <lineage>
        <taxon>Bacteria</taxon>
        <taxon>Pseudomonadati</taxon>
        <taxon>Pseudomonadota</taxon>
        <taxon>Betaproteobacteria</taxon>
        <taxon>Burkholderiales</taxon>
        <taxon>Alcaligenaceae</taxon>
        <taxon>Bordetella</taxon>
    </lineage>
</organism>
<dbReference type="AlphaFoldDB" id="A0A261TYI1"/>
<dbReference type="GO" id="GO:0015888">
    <property type="term" value="P:thiamine transport"/>
    <property type="evidence" value="ECO:0007669"/>
    <property type="project" value="TreeGrafter"/>
</dbReference>
<dbReference type="GO" id="GO:0030288">
    <property type="term" value="C:outer membrane-bounded periplasmic space"/>
    <property type="evidence" value="ECO:0007669"/>
    <property type="project" value="TreeGrafter"/>
</dbReference>
<name>A0A261TYI1_9BORD</name>
<dbReference type="PANTHER" id="PTHR30006:SF2">
    <property type="entry name" value="ABC TRANSPORTER SUBSTRATE-BINDING PROTEIN"/>
    <property type="match status" value="1"/>
</dbReference>
<accession>A0A261TYI1</accession>
<evidence type="ECO:0000256" key="2">
    <source>
        <dbReference type="SAM" id="SignalP"/>
    </source>
</evidence>
<protein>
    <submittedName>
        <fullName evidence="3">ABC transporter substrate-binding protein</fullName>
    </submittedName>
</protein>
<dbReference type="InterPro" id="IPR006311">
    <property type="entry name" value="TAT_signal"/>
</dbReference>
<proteinExistence type="predicted"/>
<dbReference type="Gene3D" id="3.40.190.10">
    <property type="entry name" value="Periplasmic binding protein-like II"/>
    <property type="match status" value="2"/>
</dbReference>
<evidence type="ECO:0000256" key="1">
    <source>
        <dbReference type="ARBA" id="ARBA00022729"/>
    </source>
</evidence>
<dbReference type="PANTHER" id="PTHR30006">
    <property type="entry name" value="THIAMINE-BINDING PERIPLASMIC PROTEIN-RELATED"/>
    <property type="match status" value="1"/>
</dbReference>